<evidence type="ECO:0000259" key="3">
    <source>
        <dbReference type="PROSITE" id="PS51186"/>
    </source>
</evidence>
<keyword evidence="2" id="KW-0012">Acyltransferase</keyword>
<feature type="domain" description="N-acetyltransferase" evidence="3">
    <location>
        <begin position="3"/>
        <end position="166"/>
    </location>
</feature>
<evidence type="ECO:0000313" key="4">
    <source>
        <dbReference type="EMBL" id="SDK61850.1"/>
    </source>
</evidence>
<dbReference type="EMBL" id="FNFM01000010">
    <property type="protein sequence ID" value="SDK61850.1"/>
    <property type="molecule type" value="Genomic_DNA"/>
</dbReference>
<dbReference type="AlphaFoldDB" id="A0A1G9DDD2"/>
<evidence type="ECO:0000256" key="1">
    <source>
        <dbReference type="ARBA" id="ARBA00022679"/>
    </source>
</evidence>
<dbReference type="RefSeq" id="WP_092629729.1">
    <property type="nucleotide sequence ID" value="NZ_FNFM01000010.1"/>
</dbReference>
<dbReference type="GO" id="GO:0016747">
    <property type="term" value="F:acyltransferase activity, transferring groups other than amino-acyl groups"/>
    <property type="evidence" value="ECO:0007669"/>
    <property type="project" value="InterPro"/>
</dbReference>
<dbReference type="PANTHER" id="PTHR43420">
    <property type="entry name" value="ACETYLTRANSFERASE"/>
    <property type="match status" value="1"/>
</dbReference>
<organism evidence="4 5">
    <name type="scientific">Actinopolyspora mzabensis</name>
    <dbReference type="NCBI Taxonomy" id="995066"/>
    <lineage>
        <taxon>Bacteria</taxon>
        <taxon>Bacillati</taxon>
        <taxon>Actinomycetota</taxon>
        <taxon>Actinomycetes</taxon>
        <taxon>Actinopolysporales</taxon>
        <taxon>Actinopolysporaceae</taxon>
        <taxon>Actinopolyspora</taxon>
    </lineage>
</organism>
<keyword evidence="1 4" id="KW-0808">Transferase</keyword>
<evidence type="ECO:0000313" key="5">
    <source>
        <dbReference type="Proteomes" id="UP000199213"/>
    </source>
</evidence>
<dbReference type="Proteomes" id="UP000199213">
    <property type="component" value="Unassembled WGS sequence"/>
</dbReference>
<keyword evidence="5" id="KW-1185">Reference proteome</keyword>
<proteinExistence type="predicted"/>
<dbReference type="Pfam" id="PF00583">
    <property type="entry name" value="Acetyltransf_1"/>
    <property type="match status" value="1"/>
</dbReference>
<protein>
    <submittedName>
        <fullName evidence="4">Acetyltransferase (GNAT) family protein</fullName>
    </submittedName>
</protein>
<accession>A0A1G9DDD2</accession>
<gene>
    <name evidence="4" type="ORF">SAMN04487820_11018</name>
</gene>
<dbReference type="InterPro" id="IPR016181">
    <property type="entry name" value="Acyl_CoA_acyltransferase"/>
</dbReference>
<name>A0A1G9DDD2_ACTMZ</name>
<reference evidence="5" key="1">
    <citation type="submission" date="2016-10" db="EMBL/GenBank/DDBJ databases">
        <authorList>
            <person name="Varghese N."/>
            <person name="Submissions S."/>
        </authorList>
    </citation>
    <scope>NUCLEOTIDE SEQUENCE [LARGE SCALE GENOMIC DNA]</scope>
    <source>
        <strain evidence="5">DSM 45460</strain>
    </source>
</reference>
<dbReference type="InterPro" id="IPR050680">
    <property type="entry name" value="YpeA/RimI_acetyltransf"/>
</dbReference>
<dbReference type="InterPro" id="IPR000182">
    <property type="entry name" value="GNAT_dom"/>
</dbReference>
<evidence type="ECO:0000256" key="2">
    <source>
        <dbReference type="ARBA" id="ARBA00023315"/>
    </source>
</evidence>
<dbReference type="SUPFAM" id="SSF55729">
    <property type="entry name" value="Acyl-CoA N-acyltransferases (Nat)"/>
    <property type="match status" value="1"/>
</dbReference>
<sequence>MGVRIRVAKPGEEQRLKWIQREAWSPETSPAPPQSSGRSIFDGPVEAGNVLVADENGLVVGFSKLVPLATSYPDLANATAHVQQLHGFSVLPNYRGRGIGRMMLDAVRTESLRRGATRITLRVLATNERAMRLYRAAGYEIEGRLRNEFRIGDRFVDDVLMALELPA</sequence>
<dbReference type="PANTHER" id="PTHR43420:SF47">
    <property type="entry name" value="N-ACETYLTRANSFERASE DOMAIN-CONTAINING PROTEIN"/>
    <property type="match status" value="1"/>
</dbReference>
<dbReference type="PROSITE" id="PS51186">
    <property type="entry name" value="GNAT"/>
    <property type="match status" value="1"/>
</dbReference>
<dbReference type="CDD" id="cd04301">
    <property type="entry name" value="NAT_SF"/>
    <property type="match status" value="1"/>
</dbReference>
<dbReference type="Gene3D" id="3.40.630.30">
    <property type="match status" value="1"/>
</dbReference>
<dbReference type="OrthoDB" id="9802340at2"/>